<name>A0A1H8YYE2_9GAMM</name>
<dbReference type="InterPro" id="IPR036890">
    <property type="entry name" value="HATPase_C_sf"/>
</dbReference>
<dbReference type="CDD" id="cd01007">
    <property type="entry name" value="PBP2_BvgS_HisK_like"/>
    <property type="match status" value="2"/>
</dbReference>
<evidence type="ECO:0000259" key="14">
    <source>
        <dbReference type="PROSITE" id="PS50110"/>
    </source>
</evidence>
<dbReference type="STRING" id="867345.SAMN05421693_10167"/>
<evidence type="ECO:0000313" key="17">
    <source>
        <dbReference type="Proteomes" id="UP000199496"/>
    </source>
</evidence>
<dbReference type="PROSITE" id="PS50109">
    <property type="entry name" value="HIS_KIN"/>
    <property type="match status" value="1"/>
</dbReference>
<dbReference type="InterPro" id="IPR003661">
    <property type="entry name" value="HisK_dim/P_dom"/>
</dbReference>
<dbReference type="CDD" id="cd16922">
    <property type="entry name" value="HATPase_EvgS-ArcB-TorS-like"/>
    <property type="match status" value="1"/>
</dbReference>
<dbReference type="InterPro" id="IPR013656">
    <property type="entry name" value="PAS_4"/>
</dbReference>
<dbReference type="FunFam" id="1.10.287.130:FF:000002">
    <property type="entry name" value="Two-component osmosensing histidine kinase"/>
    <property type="match status" value="1"/>
</dbReference>
<dbReference type="AlphaFoldDB" id="A0A1H8YYE2"/>
<dbReference type="Gene3D" id="3.30.565.10">
    <property type="entry name" value="Histidine kinase-like ATPase, C-terminal domain"/>
    <property type="match status" value="1"/>
</dbReference>
<protein>
    <recommendedName>
        <fullName evidence="10">Sensory/regulatory protein RpfC</fullName>
        <ecNumber evidence="2">2.7.13.3</ecNumber>
    </recommendedName>
</protein>
<dbReference type="Proteomes" id="UP000199496">
    <property type="component" value="Unassembled WGS sequence"/>
</dbReference>
<keyword evidence="12" id="KW-1133">Transmembrane helix</keyword>
<dbReference type="SUPFAM" id="SSF53850">
    <property type="entry name" value="Periplasmic binding protein-like II"/>
    <property type="match status" value="2"/>
</dbReference>
<dbReference type="NCBIfam" id="TIGR00229">
    <property type="entry name" value="sensory_box"/>
    <property type="match status" value="1"/>
</dbReference>
<dbReference type="SUPFAM" id="SSF55874">
    <property type="entry name" value="ATPase domain of HSP90 chaperone/DNA topoisomerase II/histidine kinase"/>
    <property type="match status" value="1"/>
</dbReference>
<evidence type="ECO:0000256" key="3">
    <source>
        <dbReference type="ARBA" id="ARBA00022553"/>
    </source>
</evidence>
<evidence type="ECO:0000256" key="5">
    <source>
        <dbReference type="ARBA" id="ARBA00022741"/>
    </source>
</evidence>
<dbReference type="EMBL" id="FOFO01000001">
    <property type="protein sequence ID" value="SEP57101.1"/>
    <property type="molecule type" value="Genomic_DNA"/>
</dbReference>
<keyword evidence="8" id="KW-0902">Two-component regulatory system</keyword>
<dbReference type="InterPro" id="IPR011006">
    <property type="entry name" value="CheY-like_superfamily"/>
</dbReference>
<dbReference type="InterPro" id="IPR000700">
    <property type="entry name" value="PAS-assoc_C"/>
</dbReference>
<dbReference type="CDD" id="cd00130">
    <property type="entry name" value="PAS"/>
    <property type="match status" value="1"/>
</dbReference>
<evidence type="ECO:0000256" key="2">
    <source>
        <dbReference type="ARBA" id="ARBA00012438"/>
    </source>
</evidence>
<evidence type="ECO:0000256" key="11">
    <source>
        <dbReference type="PROSITE-ProRule" id="PRU00169"/>
    </source>
</evidence>
<gene>
    <name evidence="16" type="ORF">SAMN05421693_10167</name>
</gene>
<dbReference type="PROSITE" id="PS50113">
    <property type="entry name" value="PAC"/>
    <property type="match status" value="1"/>
</dbReference>
<accession>A0A1H8YYE2</accession>
<dbReference type="Pfam" id="PF02518">
    <property type="entry name" value="HATPase_c"/>
    <property type="match status" value="1"/>
</dbReference>
<dbReference type="InterPro" id="IPR003594">
    <property type="entry name" value="HATPase_dom"/>
</dbReference>
<comment type="catalytic activity">
    <reaction evidence="1">
        <text>ATP + protein L-histidine = ADP + protein N-phospho-L-histidine.</text>
        <dbReference type="EC" id="2.7.13.3"/>
    </reaction>
</comment>
<dbReference type="SMART" id="SM00388">
    <property type="entry name" value="HisKA"/>
    <property type="match status" value="1"/>
</dbReference>
<evidence type="ECO:0000256" key="6">
    <source>
        <dbReference type="ARBA" id="ARBA00022777"/>
    </source>
</evidence>
<dbReference type="InterPro" id="IPR000014">
    <property type="entry name" value="PAS"/>
</dbReference>
<evidence type="ECO:0000259" key="15">
    <source>
        <dbReference type="PROSITE" id="PS50113"/>
    </source>
</evidence>
<dbReference type="SMART" id="SM00448">
    <property type="entry name" value="REC"/>
    <property type="match status" value="1"/>
</dbReference>
<keyword evidence="5" id="KW-0547">Nucleotide-binding</keyword>
<dbReference type="EC" id="2.7.13.3" evidence="2"/>
<dbReference type="Pfam" id="PF00512">
    <property type="entry name" value="HisKA"/>
    <property type="match status" value="1"/>
</dbReference>
<dbReference type="CDD" id="cd00082">
    <property type="entry name" value="HisKA"/>
    <property type="match status" value="1"/>
</dbReference>
<evidence type="ECO:0000256" key="7">
    <source>
        <dbReference type="ARBA" id="ARBA00022840"/>
    </source>
</evidence>
<dbReference type="InterPro" id="IPR004358">
    <property type="entry name" value="Sig_transdc_His_kin-like_C"/>
</dbReference>
<dbReference type="PRINTS" id="PR00344">
    <property type="entry name" value="BCTRLSENSOR"/>
</dbReference>
<evidence type="ECO:0000256" key="9">
    <source>
        <dbReference type="ARBA" id="ARBA00064003"/>
    </source>
</evidence>
<dbReference type="SUPFAM" id="SSF52172">
    <property type="entry name" value="CheY-like"/>
    <property type="match status" value="1"/>
</dbReference>
<feature type="domain" description="Histidine kinase" evidence="13">
    <location>
        <begin position="684"/>
        <end position="907"/>
    </location>
</feature>
<feature type="transmembrane region" description="Helical" evidence="12">
    <location>
        <begin position="504"/>
        <end position="525"/>
    </location>
</feature>
<dbReference type="SUPFAM" id="SSF47384">
    <property type="entry name" value="Homodimeric domain of signal transducing histidine kinase"/>
    <property type="match status" value="1"/>
</dbReference>
<dbReference type="SUPFAM" id="SSF55785">
    <property type="entry name" value="PYP-like sensor domain (PAS domain)"/>
    <property type="match status" value="1"/>
</dbReference>
<dbReference type="GO" id="GO:0005524">
    <property type="term" value="F:ATP binding"/>
    <property type="evidence" value="ECO:0007669"/>
    <property type="project" value="UniProtKB-KW"/>
</dbReference>
<dbReference type="SMART" id="SM00387">
    <property type="entry name" value="HATPase_c"/>
    <property type="match status" value="1"/>
</dbReference>
<dbReference type="PANTHER" id="PTHR45339">
    <property type="entry name" value="HYBRID SIGNAL TRANSDUCTION HISTIDINE KINASE J"/>
    <property type="match status" value="1"/>
</dbReference>
<dbReference type="Pfam" id="PF00072">
    <property type="entry name" value="Response_reg"/>
    <property type="match status" value="1"/>
</dbReference>
<organism evidence="16 17">
    <name type="scientific">Ectothiorhodospira magna</name>
    <dbReference type="NCBI Taxonomy" id="867345"/>
    <lineage>
        <taxon>Bacteria</taxon>
        <taxon>Pseudomonadati</taxon>
        <taxon>Pseudomonadota</taxon>
        <taxon>Gammaproteobacteria</taxon>
        <taxon>Chromatiales</taxon>
        <taxon>Ectothiorhodospiraceae</taxon>
        <taxon>Ectothiorhodospira</taxon>
    </lineage>
</organism>
<dbReference type="FunFam" id="3.30.565.10:FF:000010">
    <property type="entry name" value="Sensor histidine kinase RcsC"/>
    <property type="match status" value="1"/>
</dbReference>
<dbReference type="InterPro" id="IPR035965">
    <property type="entry name" value="PAS-like_dom_sf"/>
</dbReference>
<dbReference type="PANTHER" id="PTHR45339:SF3">
    <property type="entry name" value="HISTIDINE KINASE"/>
    <property type="match status" value="1"/>
</dbReference>
<dbReference type="InterPro" id="IPR001638">
    <property type="entry name" value="Solute-binding_3/MltF_N"/>
</dbReference>
<dbReference type="PROSITE" id="PS50110">
    <property type="entry name" value="RESPONSE_REGULATORY"/>
    <property type="match status" value="1"/>
</dbReference>
<keyword evidence="17" id="KW-1185">Reference proteome</keyword>
<feature type="modified residue" description="4-aspartylphosphate" evidence="11">
    <location>
        <position position="984"/>
    </location>
</feature>
<evidence type="ECO:0000256" key="12">
    <source>
        <dbReference type="SAM" id="Phobius"/>
    </source>
</evidence>
<dbReference type="Gene3D" id="3.30.450.20">
    <property type="entry name" value="PAS domain"/>
    <property type="match status" value="1"/>
</dbReference>
<dbReference type="Gene3D" id="1.10.287.130">
    <property type="match status" value="1"/>
</dbReference>
<keyword evidence="12" id="KW-0812">Transmembrane</keyword>
<dbReference type="Pfam" id="PF00497">
    <property type="entry name" value="SBP_bac_3"/>
    <property type="match status" value="2"/>
</dbReference>
<dbReference type="InterPro" id="IPR005467">
    <property type="entry name" value="His_kinase_dom"/>
</dbReference>
<keyword evidence="3 11" id="KW-0597">Phosphoprotein</keyword>
<keyword evidence="12" id="KW-0472">Membrane</keyword>
<evidence type="ECO:0000256" key="10">
    <source>
        <dbReference type="ARBA" id="ARBA00068150"/>
    </source>
</evidence>
<dbReference type="InterPro" id="IPR001789">
    <property type="entry name" value="Sig_transdc_resp-reg_receiver"/>
</dbReference>
<dbReference type="Gene3D" id="3.40.50.2300">
    <property type="match status" value="1"/>
</dbReference>
<evidence type="ECO:0000256" key="1">
    <source>
        <dbReference type="ARBA" id="ARBA00000085"/>
    </source>
</evidence>
<dbReference type="InterPro" id="IPR036097">
    <property type="entry name" value="HisK_dim/P_sf"/>
</dbReference>
<dbReference type="Pfam" id="PF08448">
    <property type="entry name" value="PAS_4"/>
    <property type="match status" value="1"/>
</dbReference>
<dbReference type="CDD" id="cd17546">
    <property type="entry name" value="REC_hyHK_CKI1_RcsC-like"/>
    <property type="match status" value="1"/>
</dbReference>
<dbReference type="GO" id="GO:0000155">
    <property type="term" value="F:phosphorelay sensor kinase activity"/>
    <property type="evidence" value="ECO:0007669"/>
    <property type="project" value="InterPro"/>
</dbReference>
<comment type="subunit">
    <text evidence="9">At low DSF concentrations, interacts with RpfF.</text>
</comment>
<reference evidence="16 17" key="1">
    <citation type="submission" date="2016-10" db="EMBL/GenBank/DDBJ databases">
        <authorList>
            <person name="de Groot N.N."/>
        </authorList>
    </citation>
    <scope>NUCLEOTIDE SEQUENCE [LARGE SCALE GENOMIC DNA]</scope>
    <source>
        <strain evidence="16 17">B7-7</strain>
    </source>
</reference>
<evidence type="ECO:0000256" key="8">
    <source>
        <dbReference type="ARBA" id="ARBA00023012"/>
    </source>
</evidence>
<evidence type="ECO:0000259" key="13">
    <source>
        <dbReference type="PROSITE" id="PS50109"/>
    </source>
</evidence>
<proteinExistence type="predicted"/>
<dbReference type="SMART" id="SM00062">
    <property type="entry name" value="PBPb"/>
    <property type="match status" value="2"/>
</dbReference>
<keyword evidence="4" id="KW-0808">Transferase</keyword>
<sequence length="1155" mass="129008">MLILLIPLNGAASSIALTPEEQAWLKANPEIRLGIGNWFPSVIVLDNGHVVGIEPDIMARIQALTGAKIQLEVGDWAEMVQRAERGELHGLANSIAHPERAQRFLFTRSLYSAWYYLFVRSADTAQIQRMEDLAGQSVGFLAGNLGEQKTLQRWPQIHATPLASSTEMLAQLLDGQIDAFVSPLNILQLLREQTLMNDIKTAFAIPETESPLVYSIGREHPELHSIINKALAAIDFSEVQAIMQGWGIIIQSDSKIATGLVLSEEERRWLAEHPVIRVGIDPHWYPLEFVDDQGRHAGISADYLALLEPLLGVRFEVTTDLSWTEVMRKIKARELDMLAMAAQTPERDQYLNFTRPYIRSPMVIVTQLDVDYLPDPSWLRGQTVAVVGGYASYEWLKHSYPELDLQVVDTTSEGLEQVATGHAFALVDNLASVSFLIRELGLSNLKVSGQLPMAFDLALASRNDWPLLQGIFEKALDAIPQTEKDTIYHRWIHLRYDIKIDYQWLWKVLVGVGILLFAILLWNYSLQRQISKRRRAEGQLQETSERLRSVLASIDDLVFVLDTKQRFIDCYYSDESRLLMPPAQFLGKHHEEMFPAEISAQFKQAIEFATHNGTQQCEYPLVLAQETRWWNASVSARYDAENHVVGSTVVVRDITARKQAEIALQQTKEAAETANHAKSAFLANMSHEIRTPMNAVLGMLYLTLKTHLNPRQRGYLEQAQRSANALLGLLNDILDFSKVEAGQLKLEHIPFTLSVVLSDVDTMVGNQARDKGLDFHVQRDAQVPDVLLGDPLRLGQILINLTNNAVKFTEQGRIDLTVHLEGFTHCGTVVQVHFVVRDTGIGMEKSQLAQLFTPFHQADSSMTRRYGGTGLGLSICKRLVELMQGSIEVSSQPQQGSAFFLTLPFVVATEAHSPDMRALSSAPHPSALSGRRVLLVEDNEVNQIVILRILEQAGMVVSIAEHGMAALAHIEACGVQCWDLILMDIQMPDLDGLETTRRIRARSDGAGIPIIGLSAHAREDNIHDALLAGMNRYLAKPINPPLLLAEIARWLTPTTMPPQPPKAAPLASSTNTPTVLDPAMGPWLYAQLDTLYTLASTCDTALEDHFTAHRANLETQLPSEDIATLARHIDRYQFTQAAALLDQWRTRPHISTNRD</sequence>
<feature type="domain" description="PAC" evidence="15">
    <location>
        <begin position="615"/>
        <end position="666"/>
    </location>
</feature>
<keyword evidence="7" id="KW-0067">ATP-binding</keyword>
<evidence type="ECO:0000256" key="4">
    <source>
        <dbReference type="ARBA" id="ARBA00022679"/>
    </source>
</evidence>
<dbReference type="Gene3D" id="3.40.190.10">
    <property type="entry name" value="Periplasmic binding protein-like II"/>
    <property type="match status" value="4"/>
</dbReference>
<keyword evidence="6 16" id="KW-0418">Kinase</keyword>
<evidence type="ECO:0000313" key="16">
    <source>
        <dbReference type="EMBL" id="SEP57101.1"/>
    </source>
</evidence>
<feature type="domain" description="Response regulatory" evidence="14">
    <location>
        <begin position="932"/>
        <end position="1051"/>
    </location>
</feature>